<dbReference type="Pfam" id="PF00439">
    <property type="entry name" value="Bromodomain"/>
    <property type="match status" value="1"/>
</dbReference>
<evidence type="ECO:0000256" key="2">
    <source>
        <dbReference type="PROSITE-ProRule" id="PRU00035"/>
    </source>
</evidence>
<organism evidence="6 7">
    <name type="scientific">Coniosporium apollinis (strain CBS 100218)</name>
    <name type="common">Rock-inhabiting black yeast</name>
    <dbReference type="NCBI Taxonomy" id="1168221"/>
    <lineage>
        <taxon>Eukaryota</taxon>
        <taxon>Fungi</taxon>
        <taxon>Dikarya</taxon>
        <taxon>Ascomycota</taxon>
        <taxon>Pezizomycotina</taxon>
        <taxon>Dothideomycetes</taxon>
        <taxon>Dothideomycetes incertae sedis</taxon>
        <taxon>Coniosporium</taxon>
    </lineage>
</organism>
<evidence type="ECO:0000256" key="4">
    <source>
        <dbReference type="SAM" id="MobiDB-lite"/>
    </source>
</evidence>
<dbReference type="Gene3D" id="1.20.920.10">
    <property type="entry name" value="Bromodomain-like"/>
    <property type="match status" value="1"/>
</dbReference>
<dbReference type="GeneID" id="19904322"/>
<reference evidence="7" key="1">
    <citation type="submission" date="2012-06" db="EMBL/GenBank/DDBJ databases">
        <title>The genome sequence of Coniosporium apollinis CBS 100218.</title>
        <authorList>
            <consortium name="The Broad Institute Genome Sequencing Platform"/>
            <person name="Cuomo C."/>
            <person name="Gorbushina A."/>
            <person name="Noack S."/>
            <person name="Walker B."/>
            <person name="Young S.K."/>
            <person name="Zeng Q."/>
            <person name="Gargeya S."/>
            <person name="Fitzgerald M."/>
            <person name="Haas B."/>
            <person name="Abouelleil A."/>
            <person name="Alvarado L."/>
            <person name="Arachchi H.M."/>
            <person name="Berlin A.M."/>
            <person name="Chapman S.B."/>
            <person name="Goldberg J."/>
            <person name="Griggs A."/>
            <person name="Gujja S."/>
            <person name="Hansen M."/>
            <person name="Howarth C."/>
            <person name="Imamovic A."/>
            <person name="Larimer J."/>
            <person name="McCowan C."/>
            <person name="Montmayeur A."/>
            <person name="Murphy C."/>
            <person name="Neiman D."/>
            <person name="Pearson M."/>
            <person name="Priest M."/>
            <person name="Roberts A."/>
            <person name="Saif S."/>
            <person name="Shea T."/>
            <person name="Sisk P."/>
            <person name="Sykes S."/>
            <person name="Wortman J."/>
            <person name="Nusbaum C."/>
            <person name="Birren B."/>
        </authorList>
    </citation>
    <scope>NUCLEOTIDE SEQUENCE [LARGE SCALE GENOMIC DNA]</scope>
    <source>
        <strain evidence="7">CBS 100218</strain>
    </source>
</reference>
<feature type="compositionally biased region" description="Acidic residues" evidence="4">
    <location>
        <begin position="899"/>
        <end position="909"/>
    </location>
</feature>
<feature type="region of interest" description="Disordered" evidence="4">
    <location>
        <begin position="78"/>
        <end position="123"/>
    </location>
</feature>
<feature type="compositionally biased region" description="Polar residues" evidence="4">
    <location>
        <begin position="491"/>
        <end position="502"/>
    </location>
</feature>
<keyword evidence="7" id="KW-1185">Reference proteome</keyword>
<evidence type="ECO:0000259" key="5">
    <source>
        <dbReference type="PROSITE" id="PS50014"/>
    </source>
</evidence>
<keyword evidence="1 2" id="KW-0103">Bromodomain</keyword>
<feature type="domain" description="Bromo" evidence="5">
    <location>
        <begin position="748"/>
        <end position="871"/>
    </location>
</feature>
<protein>
    <recommendedName>
        <fullName evidence="5">Bromo domain-containing protein</fullName>
    </recommendedName>
</protein>
<dbReference type="PANTHER" id="PTHR15398:SF4">
    <property type="entry name" value="BROMODOMAIN-CONTAINING PROTEIN 8 ISOFORM X1"/>
    <property type="match status" value="1"/>
</dbReference>
<evidence type="ECO:0000313" key="7">
    <source>
        <dbReference type="Proteomes" id="UP000016924"/>
    </source>
</evidence>
<feature type="compositionally biased region" description="Low complexity" evidence="4">
    <location>
        <begin position="672"/>
        <end position="681"/>
    </location>
</feature>
<dbReference type="PANTHER" id="PTHR15398">
    <property type="entry name" value="BROMODOMAIN-CONTAINING PROTEIN 8"/>
    <property type="match status" value="1"/>
</dbReference>
<gene>
    <name evidence="6" type="ORF">W97_07011</name>
</gene>
<dbReference type="PROSITE" id="PS50014">
    <property type="entry name" value="BROMODOMAIN_2"/>
    <property type="match status" value="1"/>
</dbReference>
<feature type="region of interest" description="Disordered" evidence="4">
    <location>
        <begin position="803"/>
        <end position="822"/>
    </location>
</feature>
<feature type="compositionally biased region" description="Low complexity" evidence="4">
    <location>
        <begin position="398"/>
        <end position="414"/>
    </location>
</feature>
<dbReference type="eggNOG" id="ENOG502S3YN">
    <property type="taxonomic scope" value="Eukaryota"/>
</dbReference>
<feature type="region of interest" description="Disordered" evidence="4">
    <location>
        <begin position="882"/>
        <end position="920"/>
    </location>
</feature>
<feature type="region of interest" description="Disordered" evidence="4">
    <location>
        <begin position="164"/>
        <end position="264"/>
    </location>
</feature>
<feature type="compositionally biased region" description="Polar residues" evidence="4">
    <location>
        <begin position="466"/>
        <end position="475"/>
    </location>
</feature>
<dbReference type="GO" id="GO:0006325">
    <property type="term" value="P:chromatin organization"/>
    <property type="evidence" value="ECO:0007669"/>
    <property type="project" value="UniProtKB-ARBA"/>
</dbReference>
<evidence type="ECO:0000313" key="6">
    <source>
        <dbReference type="EMBL" id="EON67757.1"/>
    </source>
</evidence>
<feature type="compositionally biased region" description="Low complexity" evidence="4">
    <location>
        <begin position="350"/>
        <end position="374"/>
    </location>
</feature>
<evidence type="ECO:0000256" key="1">
    <source>
        <dbReference type="ARBA" id="ARBA00023117"/>
    </source>
</evidence>
<feature type="coiled-coil region" evidence="3">
    <location>
        <begin position="134"/>
        <end position="161"/>
    </location>
</feature>
<keyword evidence="3" id="KW-0175">Coiled coil</keyword>
<feature type="compositionally biased region" description="Polar residues" evidence="4">
    <location>
        <begin position="173"/>
        <end position="190"/>
    </location>
</feature>
<feature type="compositionally biased region" description="Pro residues" evidence="4">
    <location>
        <begin position="386"/>
        <end position="397"/>
    </location>
</feature>
<feature type="compositionally biased region" description="Polar residues" evidence="4">
    <location>
        <begin position="78"/>
        <end position="94"/>
    </location>
</feature>
<dbReference type="STRING" id="1168221.R7Z0R9"/>
<dbReference type="OMA" id="FGPAFPM"/>
<dbReference type="InterPro" id="IPR036427">
    <property type="entry name" value="Bromodomain-like_sf"/>
</dbReference>
<name>R7Z0R9_CONA1</name>
<proteinExistence type="predicted"/>
<accession>R7Z0R9</accession>
<dbReference type="AlphaFoldDB" id="R7Z0R9"/>
<feature type="compositionally biased region" description="Pro residues" evidence="4">
    <location>
        <begin position="333"/>
        <end position="349"/>
    </location>
</feature>
<sequence>MTTSVTSYTPLETLLLFQSLLSYGTDPAVFGRISDLLTKNPHIRESKDYDSGRLSPDALRELYEHYLRLLEKDEAKSEAQNINGAAEQASQNGGSPSPSRKRKAPSPSLPTAQEATQHAHLTPALVTKLYARYREHVTEEIRAEERRYDQLKREEHEIERGEWDERIRRPELSNGTGSNKDAQGSPTVSSRDVPAPVEPVVTPDNRPPGASPVLGNAVSKSPSIRYAQAKIDAVINHDPKPSPKARPTPLERPLQPSPVPQSYALPQQAPLHHRAPAQLSPRLPPPLPSNAGYRLASPALHNSPYSQSNPQHVSGQSPTTPSHIGRPLSSPVMLPPPPGMTLPVPPIQPPSIGGSPPFRNAPSGSLPLRSPGSSQRYGPASQQGGPPFPPGLPPPHLPQQGPYYPSYPNHGPYHQPQPQPPPPPPVFRPPHQGGYMLPPFQVTPQDPTRVHQQQQRAQQQAVAATPNRTPASNAQPRAPATGVARPPPPLYSQSSEPLTQPAQRAKPLTAVRKPRPLSLPTRPRLSARTLWTATVPPEQYKMEPPPPPPISPVNDAFPAPPSDEAASVTQSQTKGRRKPNAAETPRIEQAEAEKSPPVRTTRSQPKRTGGGGSAASSVVMRSVRGRTRSQSIASHIEDTITETGSANSRRVKPEPSTPANLLEEDTSAPDFTPTATATAPVTRRRGGTLQTQPARPTKRKRSTLETEPSPSASIEPHTPHPELDQQPATVLASRNFSRMSVPIMNDILSHKHASLFSNPVKEKNAEGYRDIIKRPQDLKSIRSAIAAGTRAVNALTSAGAGAGTGVGARDSPAGGGAGGASPGGVGTAVTLERTEELVPPKGIVNSAQLERELMRMFANAVMFNPGEEGVVRDAREMFESVQGAVSNWRSAERRSEDKDKEDEGGDGEGEGGGSGRRKRI</sequence>
<dbReference type="SUPFAM" id="SSF47370">
    <property type="entry name" value="Bromodomain"/>
    <property type="match status" value="1"/>
</dbReference>
<dbReference type="HOGENOM" id="CLU_303488_0_0_1"/>
<feature type="compositionally biased region" description="Low complexity" evidence="4">
    <location>
        <begin position="452"/>
        <end position="464"/>
    </location>
</feature>
<dbReference type="GO" id="GO:0035267">
    <property type="term" value="C:NuA4 histone acetyltransferase complex"/>
    <property type="evidence" value="ECO:0007669"/>
    <property type="project" value="TreeGrafter"/>
</dbReference>
<evidence type="ECO:0000256" key="3">
    <source>
        <dbReference type="SAM" id="Coils"/>
    </source>
</evidence>
<dbReference type="InterPro" id="IPR001487">
    <property type="entry name" value="Bromodomain"/>
</dbReference>
<feature type="compositionally biased region" description="Polar residues" evidence="4">
    <location>
        <begin position="303"/>
        <end position="322"/>
    </location>
</feature>
<feature type="compositionally biased region" description="Pro residues" evidence="4">
    <location>
        <begin position="415"/>
        <end position="428"/>
    </location>
</feature>
<dbReference type="Proteomes" id="UP000016924">
    <property type="component" value="Unassembled WGS sequence"/>
</dbReference>
<feature type="region of interest" description="Disordered" evidence="4">
    <location>
        <begin position="276"/>
        <end position="725"/>
    </location>
</feature>
<dbReference type="RefSeq" id="XP_007783074.1">
    <property type="nucleotide sequence ID" value="XM_007784884.1"/>
</dbReference>
<dbReference type="OrthoDB" id="21449at2759"/>
<feature type="compositionally biased region" description="Gly residues" evidence="4">
    <location>
        <begin position="813"/>
        <end position="822"/>
    </location>
</feature>
<feature type="compositionally biased region" description="Basic and acidic residues" evidence="4">
    <location>
        <begin position="585"/>
        <end position="596"/>
    </location>
</feature>
<dbReference type="EMBL" id="JH767590">
    <property type="protein sequence ID" value="EON67757.1"/>
    <property type="molecule type" value="Genomic_DNA"/>
</dbReference>